<keyword evidence="2" id="KW-1185">Reference proteome</keyword>
<dbReference type="GeneID" id="35604908"/>
<proteinExistence type="predicted"/>
<dbReference type="RefSeq" id="XP_023630855.1">
    <property type="nucleotide sequence ID" value="XM_023775087.1"/>
</dbReference>
<dbReference type="AlphaFoldDB" id="A0A2D3VIJ6"/>
<gene>
    <name evidence="1" type="ORF">RCC_09848</name>
</gene>
<dbReference type="OrthoDB" id="3650791at2759"/>
<evidence type="ECO:0000313" key="1">
    <source>
        <dbReference type="EMBL" id="CZT24131.1"/>
    </source>
</evidence>
<accession>A0A2D3VIJ6</accession>
<protein>
    <submittedName>
        <fullName evidence="1">Uncharacterized protein</fullName>
    </submittedName>
</protein>
<dbReference type="Proteomes" id="UP000225277">
    <property type="component" value="Unassembled WGS sequence"/>
</dbReference>
<sequence>MARLNLAAKASQAKIIFPRLVAKDQSHHSYISFLKSTFEAGQQNKIAIGLAEKQKVDDEFRSQLVQLYGHDDKFCKTQLQELNSPASMALWKGFKARSGPLVKTASSMLLSSETDELTLPAVGRSVKGENDKGDSWNFQTYEEFAKKTEKMNRNTVFTKKLMDDSFQKAISLVVSKTRTRGGRTAQNIGAVNKMLNRCLGSESDKYWEGR</sequence>
<name>A0A2D3VIJ6_9PEZI</name>
<organism evidence="1 2">
    <name type="scientific">Ramularia collo-cygni</name>
    <dbReference type="NCBI Taxonomy" id="112498"/>
    <lineage>
        <taxon>Eukaryota</taxon>
        <taxon>Fungi</taxon>
        <taxon>Dikarya</taxon>
        <taxon>Ascomycota</taxon>
        <taxon>Pezizomycotina</taxon>
        <taxon>Dothideomycetes</taxon>
        <taxon>Dothideomycetidae</taxon>
        <taxon>Mycosphaerellales</taxon>
        <taxon>Mycosphaerellaceae</taxon>
        <taxon>Ramularia</taxon>
    </lineage>
</organism>
<reference evidence="1 2" key="1">
    <citation type="submission" date="2016-03" db="EMBL/GenBank/DDBJ databases">
        <authorList>
            <person name="Ploux O."/>
        </authorList>
    </citation>
    <scope>NUCLEOTIDE SEQUENCE [LARGE SCALE GENOMIC DNA]</scope>
    <source>
        <strain evidence="1 2">URUG2</strain>
    </source>
</reference>
<evidence type="ECO:0000313" key="2">
    <source>
        <dbReference type="Proteomes" id="UP000225277"/>
    </source>
</evidence>
<dbReference type="EMBL" id="FJUY01000019">
    <property type="protein sequence ID" value="CZT24131.1"/>
    <property type="molecule type" value="Genomic_DNA"/>
</dbReference>